<reference evidence="2 3" key="1">
    <citation type="journal article" date="2018" name="Mol. Biol. Evol.">
        <title>Broad Genomic Sampling Reveals a Smut Pathogenic Ancestry of the Fungal Clade Ustilaginomycotina.</title>
        <authorList>
            <person name="Kijpornyongpan T."/>
            <person name="Mondo S.J."/>
            <person name="Barry K."/>
            <person name="Sandor L."/>
            <person name="Lee J."/>
            <person name="Lipzen A."/>
            <person name="Pangilinan J."/>
            <person name="LaButti K."/>
            <person name="Hainaut M."/>
            <person name="Henrissat B."/>
            <person name="Grigoriev I.V."/>
            <person name="Spatafora J.W."/>
            <person name="Aime M.C."/>
        </authorList>
    </citation>
    <scope>NUCLEOTIDE SEQUENCE [LARGE SCALE GENOMIC DNA]</scope>
    <source>
        <strain evidence="2 3">MCA 4658</strain>
    </source>
</reference>
<proteinExistence type="predicted"/>
<dbReference type="Proteomes" id="UP000245783">
    <property type="component" value="Unassembled WGS sequence"/>
</dbReference>
<name>A0A316VZ13_9BASI</name>
<protein>
    <submittedName>
        <fullName evidence="2">Uncharacterized protein</fullName>
    </submittedName>
</protein>
<dbReference type="OrthoDB" id="10538635at2759"/>
<evidence type="ECO:0000313" key="2">
    <source>
        <dbReference type="EMBL" id="PWN41633.1"/>
    </source>
</evidence>
<feature type="coiled-coil region" evidence="1">
    <location>
        <begin position="51"/>
        <end position="88"/>
    </location>
</feature>
<sequence length="107" mass="11744">MSNSPQESWRAALQHNVDVIIKVSGLNVLPHEVEAELEDAHERLREAGKGMARALETIEACEAQAQSMKNQEEMVRTQAAEIKRLNAIIDALLAGRAAEGADKQADR</sequence>
<evidence type="ECO:0000256" key="1">
    <source>
        <dbReference type="SAM" id="Coils"/>
    </source>
</evidence>
<dbReference type="InParanoid" id="A0A316VZ13"/>
<dbReference type="RefSeq" id="XP_025368793.1">
    <property type="nucleotide sequence ID" value="XM_025516232.1"/>
</dbReference>
<gene>
    <name evidence="2" type="ORF">IE81DRAFT_348201</name>
</gene>
<evidence type="ECO:0000313" key="3">
    <source>
        <dbReference type="Proteomes" id="UP000245783"/>
    </source>
</evidence>
<organism evidence="2 3">
    <name type="scientific">Ceraceosorus guamensis</name>
    <dbReference type="NCBI Taxonomy" id="1522189"/>
    <lineage>
        <taxon>Eukaryota</taxon>
        <taxon>Fungi</taxon>
        <taxon>Dikarya</taxon>
        <taxon>Basidiomycota</taxon>
        <taxon>Ustilaginomycotina</taxon>
        <taxon>Exobasidiomycetes</taxon>
        <taxon>Ceraceosorales</taxon>
        <taxon>Ceraceosoraceae</taxon>
        <taxon>Ceraceosorus</taxon>
    </lineage>
</organism>
<dbReference type="AlphaFoldDB" id="A0A316VZ13"/>
<dbReference type="GeneID" id="37038102"/>
<keyword evidence="1" id="KW-0175">Coiled coil</keyword>
<keyword evidence="3" id="KW-1185">Reference proteome</keyword>
<dbReference type="EMBL" id="KZ819390">
    <property type="protein sequence ID" value="PWN41633.1"/>
    <property type="molecule type" value="Genomic_DNA"/>
</dbReference>
<accession>A0A316VZ13</accession>